<proteinExistence type="predicted"/>
<accession>A0AAD6SWE1</accession>
<keyword evidence="2" id="KW-1185">Reference proteome</keyword>
<comment type="caution">
    <text evidence="1">The sequence shown here is derived from an EMBL/GenBank/DDBJ whole genome shotgun (WGS) entry which is preliminary data.</text>
</comment>
<name>A0AAD6SWE1_9AGAR</name>
<sequence>MCGTKLYHGGQNSEVNSKLSCGPEISWVGKDFEVTPGLRASSRVREAENREEGMAVESNALQKLEIEADMSRIECRSKSKWAAWCNGNQRFWSLGKPEIAGTRRGREFNPGQSRLVGGFYIPAFGFRGSMFPCHLRTNGANPLLVAEGHNKRTSKVGVEGGRTAVKNWSVGGGCGRIDAGSAEECAKVESEKRKWVKIGD</sequence>
<protein>
    <submittedName>
        <fullName evidence="1">Uncharacterized protein</fullName>
    </submittedName>
</protein>
<gene>
    <name evidence="1" type="ORF">C8F04DRAFT_1184477</name>
</gene>
<dbReference type="Proteomes" id="UP001218188">
    <property type="component" value="Unassembled WGS sequence"/>
</dbReference>
<dbReference type="AlphaFoldDB" id="A0AAD6SWE1"/>
<reference evidence="1" key="1">
    <citation type="submission" date="2023-03" db="EMBL/GenBank/DDBJ databases">
        <title>Massive genome expansion in bonnet fungi (Mycena s.s.) driven by repeated elements and novel gene families across ecological guilds.</title>
        <authorList>
            <consortium name="Lawrence Berkeley National Laboratory"/>
            <person name="Harder C.B."/>
            <person name="Miyauchi S."/>
            <person name="Viragh M."/>
            <person name="Kuo A."/>
            <person name="Thoen E."/>
            <person name="Andreopoulos B."/>
            <person name="Lu D."/>
            <person name="Skrede I."/>
            <person name="Drula E."/>
            <person name="Henrissat B."/>
            <person name="Morin E."/>
            <person name="Kohler A."/>
            <person name="Barry K."/>
            <person name="LaButti K."/>
            <person name="Morin E."/>
            <person name="Salamov A."/>
            <person name="Lipzen A."/>
            <person name="Mereny Z."/>
            <person name="Hegedus B."/>
            <person name="Baldrian P."/>
            <person name="Stursova M."/>
            <person name="Weitz H."/>
            <person name="Taylor A."/>
            <person name="Grigoriev I.V."/>
            <person name="Nagy L.G."/>
            <person name="Martin F."/>
            <person name="Kauserud H."/>
        </authorList>
    </citation>
    <scope>NUCLEOTIDE SEQUENCE</scope>
    <source>
        <strain evidence="1">CBHHK200</strain>
    </source>
</reference>
<evidence type="ECO:0000313" key="2">
    <source>
        <dbReference type="Proteomes" id="UP001218188"/>
    </source>
</evidence>
<evidence type="ECO:0000313" key="1">
    <source>
        <dbReference type="EMBL" id="KAJ7032997.1"/>
    </source>
</evidence>
<dbReference type="EMBL" id="JARJCM010000068">
    <property type="protein sequence ID" value="KAJ7032997.1"/>
    <property type="molecule type" value="Genomic_DNA"/>
</dbReference>
<organism evidence="1 2">
    <name type="scientific">Mycena alexandri</name>
    <dbReference type="NCBI Taxonomy" id="1745969"/>
    <lineage>
        <taxon>Eukaryota</taxon>
        <taxon>Fungi</taxon>
        <taxon>Dikarya</taxon>
        <taxon>Basidiomycota</taxon>
        <taxon>Agaricomycotina</taxon>
        <taxon>Agaricomycetes</taxon>
        <taxon>Agaricomycetidae</taxon>
        <taxon>Agaricales</taxon>
        <taxon>Marasmiineae</taxon>
        <taxon>Mycenaceae</taxon>
        <taxon>Mycena</taxon>
    </lineage>
</organism>